<keyword evidence="3" id="KW-1185">Reference proteome</keyword>
<evidence type="ECO:0000256" key="1">
    <source>
        <dbReference type="SAM" id="MobiDB-lite"/>
    </source>
</evidence>
<accession>A2GJM0</accession>
<feature type="compositionally biased region" description="Low complexity" evidence="1">
    <location>
        <begin position="210"/>
        <end position="228"/>
    </location>
</feature>
<proteinExistence type="predicted"/>
<dbReference type="KEGG" id="tva:4740277"/>
<dbReference type="VEuPathDB" id="TrichDB:TVAGG3_0244450"/>
<sequence>MSISEEFLSRHSIQVSDEPEYAPVDQYTGSSTLRRANPYLNPRQLEFWEQQRTHQEYLNYLHFKHRLEGKPLPQGSYDDEDEDDEVIEIESKQSQEEIDLQNELIRQKELLEKTKIKIGREVDKFKAMLDDFRMKRERQKLLLTQEYSKRKERYAQDISTIKESYNRKPDIKINIREVSASELSANDNYTKGGKSVTKSKQTITSISRNTTKSTTELSMSSSGSIYDD</sequence>
<reference evidence="2" key="2">
    <citation type="journal article" date="2007" name="Science">
        <title>Draft genome sequence of the sexually transmitted pathogen Trichomonas vaginalis.</title>
        <authorList>
            <person name="Carlton J.M."/>
            <person name="Hirt R.P."/>
            <person name="Silva J.C."/>
            <person name="Delcher A.L."/>
            <person name="Schatz M."/>
            <person name="Zhao Q."/>
            <person name="Wortman J.R."/>
            <person name="Bidwell S.L."/>
            <person name="Alsmark U.C.M."/>
            <person name="Besteiro S."/>
            <person name="Sicheritz-Ponten T."/>
            <person name="Noel C.J."/>
            <person name="Dacks J.B."/>
            <person name="Foster P.G."/>
            <person name="Simillion C."/>
            <person name="Van de Peer Y."/>
            <person name="Miranda-Saavedra D."/>
            <person name="Barton G.J."/>
            <person name="Westrop G.D."/>
            <person name="Mueller S."/>
            <person name="Dessi D."/>
            <person name="Fiori P.L."/>
            <person name="Ren Q."/>
            <person name="Paulsen I."/>
            <person name="Zhang H."/>
            <person name="Bastida-Corcuera F.D."/>
            <person name="Simoes-Barbosa A."/>
            <person name="Brown M.T."/>
            <person name="Hayes R.D."/>
            <person name="Mukherjee M."/>
            <person name="Okumura C.Y."/>
            <person name="Schneider R."/>
            <person name="Smith A.J."/>
            <person name="Vanacova S."/>
            <person name="Villalvazo M."/>
            <person name="Haas B.J."/>
            <person name="Pertea M."/>
            <person name="Feldblyum T.V."/>
            <person name="Utterback T.R."/>
            <person name="Shu C.L."/>
            <person name="Osoegawa K."/>
            <person name="de Jong P.J."/>
            <person name="Hrdy I."/>
            <person name="Horvathova L."/>
            <person name="Zubacova Z."/>
            <person name="Dolezal P."/>
            <person name="Malik S.B."/>
            <person name="Logsdon J.M. Jr."/>
            <person name="Henze K."/>
            <person name="Gupta A."/>
            <person name="Wang C.C."/>
            <person name="Dunne R.L."/>
            <person name="Upcroft J.A."/>
            <person name="Upcroft P."/>
            <person name="White O."/>
            <person name="Salzberg S.L."/>
            <person name="Tang P."/>
            <person name="Chiu C.-H."/>
            <person name="Lee Y.-S."/>
            <person name="Embley T.M."/>
            <person name="Coombs G.H."/>
            <person name="Mottram J.C."/>
            <person name="Tachezy J."/>
            <person name="Fraser-Liggett C.M."/>
            <person name="Johnson P.J."/>
        </authorList>
    </citation>
    <scope>NUCLEOTIDE SEQUENCE [LARGE SCALE GENOMIC DNA]</scope>
    <source>
        <strain evidence="2">G3</strain>
    </source>
</reference>
<dbReference type="EMBL" id="DS116528">
    <property type="protein sequence ID" value="EAX82646.1"/>
    <property type="molecule type" value="Genomic_DNA"/>
</dbReference>
<evidence type="ECO:0000313" key="3">
    <source>
        <dbReference type="Proteomes" id="UP000001542"/>
    </source>
</evidence>
<dbReference type="RefSeq" id="XP_001295576.1">
    <property type="nucleotide sequence ID" value="XM_001295575.1"/>
</dbReference>
<dbReference type="AlphaFoldDB" id="A2GJM0"/>
<dbReference type="SMR" id="A2GJM0"/>
<name>A2GJM0_TRIV3</name>
<feature type="compositionally biased region" description="Polar residues" evidence="1">
    <location>
        <begin position="196"/>
        <end position="209"/>
    </location>
</feature>
<feature type="region of interest" description="Disordered" evidence="1">
    <location>
        <begin position="1"/>
        <end position="35"/>
    </location>
</feature>
<evidence type="ECO:0000313" key="2">
    <source>
        <dbReference type="EMBL" id="EAX82646.1"/>
    </source>
</evidence>
<organism evidence="2 3">
    <name type="scientific">Trichomonas vaginalis (strain ATCC PRA-98 / G3)</name>
    <dbReference type="NCBI Taxonomy" id="412133"/>
    <lineage>
        <taxon>Eukaryota</taxon>
        <taxon>Metamonada</taxon>
        <taxon>Parabasalia</taxon>
        <taxon>Trichomonadida</taxon>
        <taxon>Trichomonadidae</taxon>
        <taxon>Trichomonas</taxon>
    </lineage>
</organism>
<dbReference type="InParanoid" id="A2GJM0"/>
<feature type="region of interest" description="Disordered" evidence="1">
    <location>
        <begin position="186"/>
        <end position="228"/>
    </location>
</feature>
<dbReference type="VEuPathDB" id="TrichDB:TVAG_072990"/>
<gene>
    <name evidence="2" type="ORF">TVAG_072990</name>
</gene>
<dbReference type="Proteomes" id="UP000001542">
    <property type="component" value="Unassembled WGS sequence"/>
</dbReference>
<protein>
    <submittedName>
        <fullName evidence="2">Uncharacterized protein</fullName>
    </submittedName>
</protein>
<dbReference type="OrthoDB" id="10655377at2759"/>
<reference evidence="2" key="1">
    <citation type="submission" date="2006-10" db="EMBL/GenBank/DDBJ databases">
        <authorList>
            <person name="Amadeo P."/>
            <person name="Zhao Q."/>
            <person name="Wortman J."/>
            <person name="Fraser-Liggett C."/>
            <person name="Carlton J."/>
        </authorList>
    </citation>
    <scope>NUCLEOTIDE SEQUENCE</scope>
    <source>
        <strain evidence="2">G3</strain>
    </source>
</reference>